<dbReference type="Proteomes" id="UP000033497">
    <property type="component" value="Unassembled WGS sequence"/>
</dbReference>
<name>A0ABR5DHY0_9FLAO</name>
<dbReference type="InterPro" id="IPR036046">
    <property type="entry name" value="Acylphosphatase-like_dom_sf"/>
</dbReference>
<dbReference type="PROSITE" id="PS50925">
    <property type="entry name" value="BLUF"/>
    <property type="match status" value="1"/>
</dbReference>
<dbReference type="Pfam" id="PF04940">
    <property type="entry name" value="BLUF"/>
    <property type="match status" value="1"/>
</dbReference>
<evidence type="ECO:0000259" key="1">
    <source>
        <dbReference type="PROSITE" id="PS50925"/>
    </source>
</evidence>
<accession>A0ABR5DHY0</accession>
<gene>
    <name evidence="2" type="ORF">MB09_10145</name>
</gene>
<dbReference type="SMART" id="SM01034">
    <property type="entry name" value="BLUF"/>
    <property type="match status" value="1"/>
</dbReference>
<feature type="domain" description="BLUF" evidence="1">
    <location>
        <begin position="19"/>
        <end position="110"/>
    </location>
</feature>
<proteinExistence type="predicted"/>
<evidence type="ECO:0000313" key="3">
    <source>
        <dbReference type="Proteomes" id="UP000033497"/>
    </source>
</evidence>
<dbReference type="Gene3D" id="3.30.70.100">
    <property type="match status" value="1"/>
</dbReference>
<reference evidence="2 3" key="1">
    <citation type="submission" date="2014-10" db="EMBL/GenBank/DDBJ databases">
        <title>Genome sequencing of Vitellibacter vladivostokensis KMM 3516.</title>
        <authorList>
            <person name="Thevarajoo S."/>
            <person name="Selvaratnam C."/>
            <person name="Goh K.M."/>
            <person name="Chong C.S."/>
        </authorList>
    </citation>
    <scope>NUCLEOTIDE SEQUENCE [LARGE SCALE GENOMIC DNA]</scope>
    <source>
        <strain evidence="2 3">KMM 3516</strain>
    </source>
</reference>
<keyword evidence="3" id="KW-1185">Reference proteome</keyword>
<evidence type="ECO:0000313" key="2">
    <source>
        <dbReference type="EMBL" id="KJJ38393.1"/>
    </source>
</evidence>
<dbReference type="EMBL" id="JSVU01000005">
    <property type="protein sequence ID" value="KJJ38393.1"/>
    <property type="molecule type" value="Genomic_DNA"/>
</dbReference>
<comment type="caution">
    <text evidence="2">The sequence shown here is derived from an EMBL/GenBank/DDBJ whole genome shotgun (WGS) entry which is preliminary data.</text>
</comment>
<organism evidence="2 3">
    <name type="scientific">Aequorivita vladivostokensis</name>
    <dbReference type="NCBI Taxonomy" id="171194"/>
    <lineage>
        <taxon>Bacteria</taxon>
        <taxon>Pseudomonadati</taxon>
        <taxon>Bacteroidota</taxon>
        <taxon>Flavobacteriia</taxon>
        <taxon>Flavobacteriales</taxon>
        <taxon>Flavobacteriaceae</taxon>
        <taxon>Aequorivita</taxon>
    </lineage>
</organism>
<dbReference type="InterPro" id="IPR007024">
    <property type="entry name" value="BLUF_domain"/>
</dbReference>
<dbReference type="RefSeq" id="WP_045080768.1">
    <property type="nucleotide sequence ID" value="NZ_JSVU01000005.1"/>
</dbReference>
<sequence length="149" mass="17614">MNDLRLITGGFFYLYSGMEHTICYLSKQSDVLDKPELERLFDFILQINPSLNITGALLYNNSFFLQVLEGSKNTVKEIFAKIRKDKRHKDILMIFDQKIEHRIFQNYEANFSILKTKADIARLNTYLSNYDFENKYPKNIKSLIEPFLL</sequence>
<dbReference type="SUPFAM" id="SSF54975">
    <property type="entry name" value="Acylphosphatase/BLUF domain-like"/>
    <property type="match status" value="1"/>
</dbReference>
<protein>
    <recommendedName>
        <fullName evidence="1">BLUF domain-containing protein</fullName>
    </recommendedName>
</protein>